<dbReference type="InterPro" id="IPR011836">
    <property type="entry name" value="YhdP"/>
</dbReference>
<reference evidence="2 3" key="2">
    <citation type="journal article" date="2011" name="Stand. Genomic Sci.">
        <title>Complete genome sequence of Tolumonas auensis type strain (TA 4).</title>
        <authorList>
            <person name="Chertkov O."/>
            <person name="Copeland A."/>
            <person name="Lucas S."/>
            <person name="Lapidus A."/>
            <person name="Berry K.W."/>
            <person name="Detter J.C."/>
            <person name="Del Rio T.G."/>
            <person name="Hammon N."/>
            <person name="Dalin E."/>
            <person name="Tice H."/>
            <person name="Pitluck S."/>
            <person name="Richardson P."/>
            <person name="Bruce D."/>
            <person name="Goodwin L."/>
            <person name="Han C."/>
            <person name="Tapia R."/>
            <person name="Saunders E."/>
            <person name="Schmutz J."/>
            <person name="Brettin T."/>
            <person name="Larimer F."/>
            <person name="Land M."/>
            <person name="Hauser L."/>
            <person name="Spring S."/>
            <person name="Rohde M."/>
            <person name="Kyrpides N.C."/>
            <person name="Ivanova N."/>
            <person name="Goker M."/>
            <person name="Beller H.R."/>
            <person name="Klenk H.P."/>
            <person name="Woyke T."/>
        </authorList>
    </citation>
    <scope>NUCLEOTIDE SEQUENCE [LARGE SCALE GENOMIC DNA]</scope>
    <source>
        <strain evidence="3">DSM 9187 / TA4</strain>
    </source>
</reference>
<dbReference type="HOGENOM" id="CLU_003522_0_0_6"/>
<evidence type="ECO:0000313" key="3">
    <source>
        <dbReference type="Proteomes" id="UP000009073"/>
    </source>
</evidence>
<evidence type="ECO:0000313" key="2">
    <source>
        <dbReference type="EMBL" id="ACQ91888.1"/>
    </source>
</evidence>
<organism evidence="2 3">
    <name type="scientific">Tolumonas auensis (strain DSM 9187 / NBRC 110442 / TA 4)</name>
    <dbReference type="NCBI Taxonomy" id="595494"/>
    <lineage>
        <taxon>Bacteria</taxon>
        <taxon>Pseudomonadati</taxon>
        <taxon>Pseudomonadota</taxon>
        <taxon>Gammaproteobacteria</taxon>
        <taxon>Aeromonadales</taxon>
        <taxon>Aeromonadaceae</taxon>
        <taxon>Tolumonas</taxon>
    </lineage>
</organism>
<dbReference type="NCBIfam" id="TIGR02099">
    <property type="entry name" value="YhdP family protein"/>
    <property type="match status" value="1"/>
</dbReference>
<dbReference type="AlphaFoldDB" id="C4L8L8"/>
<dbReference type="KEGG" id="tau:Tola_0258"/>
<dbReference type="Proteomes" id="UP000009073">
    <property type="component" value="Chromosome"/>
</dbReference>
<evidence type="ECO:0000259" key="1">
    <source>
        <dbReference type="Pfam" id="PF13116"/>
    </source>
</evidence>
<dbReference type="PANTHER" id="PTHR38690:SF1">
    <property type="entry name" value="PROTEASE"/>
    <property type="match status" value="1"/>
</dbReference>
<proteinExistence type="predicted"/>
<gene>
    <name evidence="2" type="ordered locus">Tola_0258</name>
</gene>
<dbReference type="Pfam" id="PF13116">
    <property type="entry name" value="YhdP"/>
    <property type="match status" value="1"/>
</dbReference>
<keyword evidence="3" id="KW-1185">Reference proteome</keyword>
<protein>
    <recommendedName>
        <fullName evidence="1">YhdP central domain-containing protein</fullName>
    </recommendedName>
</protein>
<dbReference type="PANTHER" id="PTHR38690">
    <property type="entry name" value="PROTEASE-RELATED"/>
    <property type="match status" value="1"/>
</dbReference>
<name>C4L8L8_TOLAT</name>
<dbReference type="InterPro" id="IPR025263">
    <property type="entry name" value="YhdP_central"/>
</dbReference>
<sequence>MLLAVLVTALRFGLPDLQLHRDWVLKQFLPDTMSSASVAHIGWRWQDYGLQLELRDVALQQQGAVPFELSAKQLQLHCNPFLQFWKTHGCLATLQADQLQLTLQLPKAAASSSDSPGLNDLLPLLLEQVAQANITNSQIRLVRQQQLLAEFHIDQLYAENRADQHKLFSRISVAQQALVVPLLLQAELQGAARQDALQGHIYLATEPHAGKQPGALLPTPLTANAQSIHGSLAFQLWLERQPGQWQSALLQLGLNRLGWQQAEQQHSLELQGGEIVWQRHAGDWQLYSQGLQLHSNHQPWRSWQLQLKKQAEQYTGQMDPLLLDELTPLTGMFLPVESAAAEALRTLMPQGRLSELRFSRDEAQDSWLFSGQLQQLQWQRWRMIPGLHDVDASFRLSPQGVALTLQQLKPQTWDLQPYFEKPWPVQTFSADLNWQKLSNGWALTADQVQLKTDVVTTATQFRLSQEGTQPLFLALDSGVDLKDASQAHYYFPHGAMGEPVIKYLTNALQGGHAENARILWHGAFRDFPFKEKNGIFQAWVPLRDATFQFGAGWLPLREMSLDLLFENDRLDMQGDRALLGDASSPRLHAWFPKLAPGARLYIDADIAGTGEAVSDYLYRSPLQNSVGSALQAVRIQKPLTGELKLDIPMDGTQVKVNGKVKLAGNSLYLPSLDLPLEQLQGELSFDDNKTAIEKLQATLWGQPLRVQYAGEQLANEYQVKLGLQGEWDSQRDKALPQLAHQTLQGQANWQGALDLHLYKGGHYYYDAQLTSPLTALVLDLPAPYNKPSGRSWPLQVKISGNQRSSVINGSLNHEWQLQADWTPDKKQFRRFWLDNQIIERSAGPRLPFSVSAILSEADGSAWLDWWQRWPANGQHAVNQLFPSAGAIDVRVDKLHVADQLWRDIRLNMSPDRDGSRIWLESSKAQGVIHLPASKKKPIRIDMARLYWADSGVDTKPAEPMSLATQRAWLARWPDLLFSCQDCRYGGNTLGQFRGHLYPVKQGGEIRDLHWQVANSHFDGQAGWSIKNYQPLSTLKGKFVSNNTEVFLGHFGFDPGLTGTKSQLDIDVSWPGALVQPRLSALDGQIRMETGEGILREVKNTGGNRLLSLFSLNAIVSRISFDFRDIFGDGLYFKKITFSSKLERGVLRNDDLVLESNSGELNGHGMVDLGQKTIDYQVTFSPTLTGGFGVATAFAITPITGIAVLAATTILQPVFDVITQVSYSVKGDIAKPVITELGRKQEKVKLSAPKAKESK</sequence>
<dbReference type="EMBL" id="CP001616">
    <property type="protein sequence ID" value="ACQ91888.1"/>
    <property type="molecule type" value="Genomic_DNA"/>
</dbReference>
<dbReference type="eggNOG" id="COG3164">
    <property type="taxonomic scope" value="Bacteria"/>
</dbReference>
<accession>C4L8L8</accession>
<dbReference type="STRING" id="595494.Tola_0258"/>
<feature type="domain" description="YhdP central" evidence="1">
    <location>
        <begin position="2"/>
        <end position="1233"/>
    </location>
</feature>
<reference evidence="3" key="1">
    <citation type="submission" date="2009-05" db="EMBL/GenBank/DDBJ databases">
        <title>Complete sequence of Tolumonas auensis DSM 9187.</title>
        <authorList>
            <consortium name="US DOE Joint Genome Institute"/>
            <person name="Lucas S."/>
            <person name="Copeland A."/>
            <person name="Lapidus A."/>
            <person name="Glavina del Rio T."/>
            <person name="Tice H."/>
            <person name="Bruce D."/>
            <person name="Goodwin L."/>
            <person name="Pitluck S."/>
            <person name="Chertkov O."/>
            <person name="Brettin T."/>
            <person name="Detter J.C."/>
            <person name="Han C."/>
            <person name="Larimer F."/>
            <person name="Land M."/>
            <person name="Hauser L."/>
            <person name="Kyrpides N."/>
            <person name="Mikhailova N."/>
            <person name="Spring S."/>
            <person name="Beller H."/>
        </authorList>
    </citation>
    <scope>NUCLEOTIDE SEQUENCE [LARGE SCALE GENOMIC DNA]</scope>
    <source>
        <strain evidence="3">DSM 9187 / TA4</strain>
    </source>
</reference>